<dbReference type="GO" id="GO:0046523">
    <property type="term" value="F:S-methyl-5-thioribose-1-phosphate isomerase activity"/>
    <property type="evidence" value="ECO:0007669"/>
    <property type="project" value="UniProtKB-UniRule"/>
</dbReference>
<dbReference type="PRINTS" id="PR00413">
    <property type="entry name" value="HADHALOGNASE"/>
</dbReference>
<comment type="function">
    <text evidence="5">Catalyzes the interconversion of methylthioribose-1-phosphate (MTR-1-P) into methylthioribulose-1-phosphate (MTRu-1-P).</text>
</comment>
<dbReference type="Gene3D" id="1.20.120.420">
    <property type="entry name" value="translation initiation factor eif-2b, domain 1"/>
    <property type="match status" value="1"/>
</dbReference>
<dbReference type="SUPFAM" id="SSF100950">
    <property type="entry name" value="NagB/RpiA/CoA transferase-like"/>
    <property type="match status" value="1"/>
</dbReference>
<dbReference type="SFLD" id="SFLDG01129">
    <property type="entry name" value="C1.5:_HAD__Beta-PGM__Phosphata"/>
    <property type="match status" value="1"/>
</dbReference>
<dbReference type="Gene3D" id="3.40.50.1000">
    <property type="entry name" value="HAD superfamily/HAD-like"/>
    <property type="match status" value="1"/>
</dbReference>
<dbReference type="Pfam" id="PF01008">
    <property type="entry name" value="IF-2B"/>
    <property type="match status" value="1"/>
</dbReference>
<dbReference type="InterPro" id="IPR023214">
    <property type="entry name" value="HAD_sf"/>
</dbReference>
<dbReference type="InterPro" id="IPR005251">
    <property type="entry name" value="IF-M1Pi"/>
</dbReference>
<protein>
    <recommendedName>
        <fullName evidence="5">Methylthioribose-1-phosphate isomerase</fullName>
        <shortName evidence="5">M1Pi</shortName>
        <shortName evidence="5">MTR-1-P isomerase</shortName>
        <ecNumber evidence="5">5.3.1.23</ecNumber>
    </recommendedName>
    <alternativeName>
        <fullName evidence="5">S-methyl-5-thioribose-1-phosphate isomerase</fullName>
    </alternativeName>
    <alternativeName>
        <fullName evidence="5">Translation initiation factor eIF-2B subunit alpha/beta/delta-like protein</fullName>
    </alternativeName>
</protein>
<reference evidence="7" key="2">
    <citation type="submission" date="2016-06" db="UniProtKB">
        <authorList>
            <consortium name="WormBaseParasite"/>
        </authorList>
    </citation>
    <scope>IDENTIFICATION</scope>
</reference>
<dbReference type="EC" id="5.3.1.23" evidence="5"/>
<dbReference type="NCBIfam" id="TIGR00524">
    <property type="entry name" value="eIF-2B_rel"/>
    <property type="match status" value="1"/>
</dbReference>
<dbReference type="GO" id="GO:0005737">
    <property type="term" value="C:cytoplasm"/>
    <property type="evidence" value="ECO:0007669"/>
    <property type="project" value="UniProtKB-SubCell"/>
</dbReference>
<accession>A0A183CB62</accession>
<dbReference type="SFLD" id="SFLDS00003">
    <property type="entry name" value="Haloacid_Dehalogenase"/>
    <property type="match status" value="1"/>
</dbReference>
<dbReference type="Pfam" id="PF00702">
    <property type="entry name" value="Hydrolase"/>
    <property type="match status" value="1"/>
</dbReference>
<name>A0A183CB62_GLOPA</name>
<comment type="pathway">
    <text evidence="5">Amino-acid biosynthesis; L-methionine biosynthesis via salvage pathway; L-methionine from S-methyl-5-thio-alpha-D-ribose 1-phosphate: step 1/6.</text>
</comment>
<dbReference type="InterPro" id="IPR036412">
    <property type="entry name" value="HAD-like_sf"/>
</dbReference>
<feature type="site" description="Transition state stabilizer" evidence="5">
    <location>
        <position position="357"/>
    </location>
</feature>
<keyword evidence="3 5" id="KW-0486">Methionine biosynthesis</keyword>
<evidence type="ECO:0000256" key="5">
    <source>
        <dbReference type="HAMAP-Rule" id="MF_03119"/>
    </source>
</evidence>
<dbReference type="Gene3D" id="1.10.720.60">
    <property type="match status" value="1"/>
</dbReference>
<keyword evidence="1 5" id="KW-0028">Amino-acid biosynthesis</keyword>
<dbReference type="InterPro" id="IPR023943">
    <property type="entry name" value="Enolase-ppase_E1"/>
</dbReference>
<dbReference type="UniPathway" id="UPA00904">
    <property type="reaction ID" value="UER00874"/>
</dbReference>
<organism evidence="6 7">
    <name type="scientific">Globodera pallida</name>
    <name type="common">Potato cyst nematode worm</name>
    <name type="synonym">Heterodera pallida</name>
    <dbReference type="NCBI Taxonomy" id="36090"/>
    <lineage>
        <taxon>Eukaryota</taxon>
        <taxon>Metazoa</taxon>
        <taxon>Ecdysozoa</taxon>
        <taxon>Nematoda</taxon>
        <taxon>Chromadorea</taxon>
        <taxon>Rhabditida</taxon>
        <taxon>Tylenchina</taxon>
        <taxon>Tylenchomorpha</taxon>
        <taxon>Tylenchoidea</taxon>
        <taxon>Heteroderidae</taxon>
        <taxon>Heteroderinae</taxon>
        <taxon>Globodera</taxon>
    </lineage>
</organism>
<dbReference type="GO" id="GO:0000287">
    <property type="term" value="F:magnesium ion binding"/>
    <property type="evidence" value="ECO:0007669"/>
    <property type="project" value="InterPro"/>
</dbReference>
<dbReference type="InterPro" id="IPR006439">
    <property type="entry name" value="HAD-SF_hydro_IA"/>
</dbReference>
<sequence>MTKHPPKAILLDIEGTTSSISFVADELFPYARKHLAAFVEANPEVAAPILAEVRGDDAVATLIRWIDEDRKETPLKTLQGLIWAQGYADGELKGHVYPDTPEALRRWTGAGLQVNIYSSGSIAAQKLIFGHSIAGDLTPLLSNYFDTTTGPKRDSDSYTRIVDALDLAPSELLFVSDMVAEVDAAREAGLQALLIDRAGRPTRSIRRTEDGKGAVILDQRKLPWEVEWVELRDVDAAAVAIREMWTRGAPMIGATAAYGYAMALAVDPGDASLQAAYDKLHETRPTAINLRWALDEVRAAVKDLPEAERAPAAFARADAICDEDAGLCRSIGEHGLELFRQLHAKNPDRPLNILTHCNAGWLATVDYGTATAPIYLAHDAGIPVHVWVDETRPRNQGALLTAFELRNHGVPHTVIADNAGGLLMMKGQVDAVVVGTDRVTRNGDVCNKIGTYLKALAAHDNDVPFYVALPYTTFDPNTESGADIPIEERSAEELTRLSGPGADGGIASVRVTDSPAANPAFDVTPARLVTGYITERGLLERDALR</sequence>
<dbReference type="NCBIfam" id="NF004326">
    <property type="entry name" value="PRK05720.1"/>
    <property type="match status" value="1"/>
</dbReference>
<dbReference type="GO" id="GO:0005634">
    <property type="term" value="C:nucleus"/>
    <property type="evidence" value="ECO:0007669"/>
    <property type="project" value="UniProtKB-SubCell"/>
</dbReference>
<dbReference type="NCBIfam" id="TIGR01691">
    <property type="entry name" value="enolase-ppase"/>
    <property type="match status" value="1"/>
</dbReference>
<dbReference type="NCBIfam" id="TIGR00512">
    <property type="entry name" value="salvage_mtnA"/>
    <property type="match status" value="1"/>
</dbReference>
<dbReference type="InterPro" id="IPR037171">
    <property type="entry name" value="NagB/RpiA_transferase-like"/>
</dbReference>
<proteinExistence type="inferred from homology"/>
<dbReference type="Proteomes" id="UP000050741">
    <property type="component" value="Unassembled WGS sequence"/>
</dbReference>
<evidence type="ECO:0000313" key="7">
    <source>
        <dbReference type="WBParaSite" id="GPLIN_001011300"/>
    </source>
</evidence>
<dbReference type="PANTHER" id="PTHR43475">
    <property type="entry name" value="METHYLTHIORIBOSE-1-PHOSPHATE ISOMERASE"/>
    <property type="match status" value="1"/>
</dbReference>
<keyword evidence="5" id="KW-0963">Cytoplasm</keyword>
<dbReference type="HAMAP" id="MF_01681">
    <property type="entry name" value="Salvage_MtnC"/>
    <property type="match status" value="1"/>
</dbReference>
<dbReference type="SUPFAM" id="SSF56784">
    <property type="entry name" value="HAD-like"/>
    <property type="match status" value="1"/>
</dbReference>
<dbReference type="InterPro" id="IPR000649">
    <property type="entry name" value="IF-2B-related"/>
</dbReference>
<dbReference type="GO" id="GO:0043874">
    <property type="term" value="F:acireductone synthase activity"/>
    <property type="evidence" value="ECO:0007669"/>
    <property type="project" value="InterPro"/>
</dbReference>
<evidence type="ECO:0000256" key="3">
    <source>
        <dbReference type="ARBA" id="ARBA00023167"/>
    </source>
</evidence>
<dbReference type="PANTHER" id="PTHR43475:SF1">
    <property type="entry name" value="METHYLTHIORIBOSE-1-PHOSPHATE ISOMERASE"/>
    <property type="match status" value="1"/>
</dbReference>
<comment type="subcellular location">
    <subcellularLocation>
        <location evidence="5">Cytoplasm</location>
    </subcellularLocation>
    <subcellularLocation>
        <location evidence="5">Nucleus</location>
    </subcellularLocation>
</comment>
<evidence type="ECO:0000313" key="6">
    <source>
        <dbReference type="Proteomes" id="UP000050741"/>
    </source>
</evidence>
<keyword evidence="4 5" id="KW-0413">Isomerase</keyword>
<keyword evidence="5" id="KW-0539">Nucleus</keyword>
<dbReference type="HAMAP" id="MF_01678">
    <property type="entry name" value="Salvage_MtnA"/>
    <property type="match status" value="1"/>
</dbReference>
<dbReference type="InterPro" id="IPR011559">
    <property type="entry name" value="Initiation_fac_2B_a/b/d"/>
</dbReference>
<comment type="catalytic activity">
    <reaction evidence="5">
        <text>5-(methylsulfanyl)-alpha-D-ribose 1-phosphate = 5-(methylsulfanyl)-D-ribulose 1-phosphate</text>
        <dbReference type="Rhea" id="RHEA:19989"/>
        <dbReference type="ChEBI" id="CHEBI:58533"/>
        <dbReference type="ChEBI" id="CHEBI:58548"/>
        <dbReference type="EC" id="5.3.1.23"/>
    </reaction>
</comment>
<dbReference type="InterPro" id="IPR027363">
    <property type="entry name" value="M1Pi_N"/>
</dbReference>
<dbReference type="AlphaFoldDB" id="A0A183CB62"/>
<evidence type="ECO:0000256" key="1">
    <source>
        <dbReference type="ARBA" id="ARBA00022605"/>
    </source>
</evidence>
<comment type="similarity">
    <text evidence="5">Belongs to the eIF-2B alpha/beta/delta subunits family. MtnA subfamily.</text>
</comment>
<feature type="active site" description="Proton donor" evidence="5">
    <location>
        <position position="437"/>
    </location>
</feature>
<dbReference type="SFLD" id="SFLDF00044">
    <property type="entry name" value="enolase-phosphatase"/>
    <property type="match status" value="1"/>
</dbReference>
<evidence type="ECO:0000256" key="4">
    <source>
        <dbReference type="ARBA" id="ARBA00023235"/>
    </source>
</evidence>
<dbReference type="FunFam" id="3.40.50.10470:FF:000006">
    <property type="entry name" value="Methylthioribose-1-phosphate isomerase"/>
    <property type="match status" value="1"/>
</dbReference>
<dbReference type="Gene3D" id="3.40.50.10470">
    <property type="entry name" value="Translation initiation factor eif-2b, domain 2"/>
    <property type="match status" value="1"/>
</dbReference>
<keyword evidence="6" id="KW-1185">Reference proteome</keyword>
<dbReference type="SFLD" id="SFLDG01133">
    <property type="entry name" value="C1.5.4:_Enolase-phosphatase_Li"/>
    <property type="match status" value="1"/>
</dbReference>
<reference evidence="6" key="1">
    <citation type="submission" date="2014-05" db="EMBL/GenBank/DDBJ databases">
        <title>The genome and life-stage specific transcriptomes of Globodera pallida elucidate key aspects of plant parasitism by a cyst nematode.</title>
        <authorList>
            <person name="Cotton J.A."/>
            <person name="Lilley C.J."/>
            <person name="Jones L.M."/>
            <person name="Kikuchi T."/>
            <person name="Reid A.J."/>
            <person name="Thorpe P."/>
            <person name="Tsai I.J."/>
            <person name="Beasley H."/>
            <person name="Blok V."/>
            <person name="Cock P.J.A."/>
            <person name="Van den Akker S.E."/>
            <person name="Holroyd N."/>
            <person name="Hunt M."/>
            <person name="Mantelin S."/>
            <person name="Naghra H."/>
            <person name="Pain A."/>
            <person name="Palomares-Rius J.E."/>
            <person name="Zarowiecki M."/>
            <person name="Berriman M."/>
            <person name="Jones J.T."/>
            <person name="Urwin P.E."/>
        </authorList>
    </citation>
    <scope>NUCLEOTIDE SEQUENCE [LARGE SCALE GENOMIC DNA]</scope>
    <source>
        <strain evidence="6">Lindley</strain>
    </source>
</reference>
<dbReference type="CDD" id="cd01629">
    <property type="entry name" value="HAD_EP"/>
    <property type="match status" value="1"/>
</dbReference>
<keyword evidence="2" id="KW-0378">Hydrolase</keyword>
<dbReference type="GO" id="GO:0019509">
    <property type="term" value="P:L-methionine salvage from methylthioadenosine"/>
    <property type="evidence" value="ECO:0007669"/>
    <property type="project" value="UniProtKB-UniRule"/>
</dbReference>
<evidence type="ECO:0000256" key="2">
    <source>
        <dbReference type="ARBA" id="ARBA00022801"/>
    </source>
</evidence>
<dbReference type="InterPro" id="IPR042529">
    <property type="entry name" value="IF_2B-like_C"/>
</dbReference>
<dbReference type="WBParaSite" id="GPLIN_001011300">
    <property type="protein sequence ID" value="GPLIN_001011300"/>
    <property type="gene ID" value="GPLIN_001011300"/>
</dbReference>